<organism evidence="1">
    <name type="scientific">Solumvirus sp</name>
    <dbReference type="NCBI Taxonomy" id="2487773"/>
    <lineage>
        <taxon>Viruses</taxon>
        <taxon>Pithoviruses</taxon>
    </lineage>
</organism>
<evidence type="ECO:0000313" key="1">
    <source>
        <dbReference type="EMBL" id="AYV86220.1"/>
    </source>
</evidence>
<sequence>MNDSAQIESSNIKETVKSKESTTSVLNTKLIISIINPVNQVIGQIVGDLFYHVDKVCVNMSVCWHCGGNTPLVYRISRADSGWDPDRYHRKCWKTVEDLAFYREGLLIRLNSELMGYSTYDNGTSDGSFTSIDDLEDMPY</sequence>
<reference evidence="1" key="1">
    <citation type="submission" date="2018-10" db="EMBL/GenBank/DDBJ databases">
        <title>Hidden diversity of soil giant viruses.</title>
        <authorList>
            <person name="Schulz F."/>
            <person name="Alteio L."/>
            <person name="Goudeau D."/>
            <person name="Ryan E.M."/>
            <person name="Malmstrom R.R."/>
            <person name="Blanchard J."/>
            <person name="Woyke T."/>
        </authorList>
    </citation>
    <scope>NUCLEOTIDE SEQUENCE</scope>
    <source>
        <strain evidence="1">SMV1</strain>
    </source>
</reference>
<proteinExistence type="predicted"/>
<name>A0A3G5AGJ2_9VIRU</name>
<protein>
    <submittedName>
        <fullName evidence="1">Uncharacterized protein</fullName>
    </submittedName>
</protein>
<gene>
    <name evidence="1" type="ORF">Solumvirus2_27</name>
</gene>
<dbReference type="EMBL" id="MK072499">
    <property type="protein sequence ID" value="AYV86220.1"/>
    <property type="molecule type" value="Genomic_DNA"/>
</dbReference>
<accession>A0A3G5AGJ2</accession>